<dbReference type="PANTHER" id="PTHR22604:SF105">
    <property type="entry name" value="TRANS-1,2-DIHYDROBENZENE-1,2-DIOL DEHYDROGENASE"/>
    <property type="match status" value="1"/>
</dbReference>
<feature type="domain" description="GFO/IDH/MocA-like oxidoreductase" evidence="5">
    <location>
        <begin position="141"/>
        <end position="254"/>
    </location>
</feature>
<dbReference type="Gene3D" id="3.40.50.720">
    <property type="entry name" value="NAD(P)-binding Rossmann-like Domain"/>
    <property type="match status" value="1"/>
</dbReference>
<dbReference type="Pfam" id="PF22725">
    <property type="entry name" value="GFO_IDH_MocA_C3"/>
    <property type="match status" value="1"/>
</dbReference>
<gene>
    <name evidence="6" type="ORF">ABRP34_17640</name>
</gene>
<dbReference type="InterPro" id="IPR055170">
    <property type="entry name" value="GFO_IDH_MocA-like_dom"/>
</dbReference>
<organism evidence="6">
    <name type="scientific">Arthrobacter sp. K5</name>
    <dbReference type="NCBI Taxonomy" id="2839623"/>
    <lineage>
        <taxon>Bacteria</taxon>
        <taxon>Bacillati</taxon>
        <taxon>Actinomycetota</taxon>
        <taxon>Actinomycetes</taxon>
        <taxon>Micrococcales</taxon>
        <taxon>Micrococcaceae</taxon>
        <taxon>Arthrobacter</taxon>
    </lineage>
</organism>
<dbReference type="RefSeq" id="WP_353711166.1">
    <property type="nucleotide sequence ID" value="NZ_CP159279.1"/>
</dbReference>
<dbReference type="SUPFAM" id="SSF51735">
    <property type="entry name" value="NAD(P)-binding Rossmann-fold domains"/>
    <property type="match status" value="1"/>
</dbReference>
<evidence type="ECO:0000313" key="6">
    <source>
        <dbReference type="EMBL" id="XCH10627.1"/>
    </source>
</evidence>
<dbReference type="Pfam" id="PF01408">
    <property type="entry name" value="GFO_IDH_MocA"/>
    <property type="match status" value="1"/>
</dbReference>
<reference evidence="6" key="1">
    <citation type="submission" date="2024-06" db="EMBL/GenBank/DDBJ databases">
        <title>Biodegradation of dimethachlon by Arthrobacter sp. K5: mechanistic insights and ecological implications.</title>
        <authorList>
            <person name="Hu S."/>
            <person name="Lu P."/>
        </authorList>
    </citation>
    <scope>NUCLEOTIDE SEQUENCE</scope>
    <source>
        <strain evidence="6">K5</strain>
    </source>
</reference>
<comment type="similarity">
    <text evidence="1">Belongs to the Gfo/Idh/MocA family.</text>
</comment>
<dbReference type="GO" id="GO:0016491">
    <property type="term" value="F:oxidoreductase activity"/>
    <property type="evidence" value="ECO:0007669"/>
    <property type="project" value="UniProtKB-KW"/>
</dbReference>
<name>A0AAU8EP35_9MICC</name>
<protein>
    <submittedName>
        <fullName evidence="6">Gfo/Idh/MocA family oxidoreductase</fullName>
    </submittedName>
</protein>
<dbReference type="AlphaFoldDB" id="A0AAU8EP35"/>
<sequence length="342" mass="36925">MTNHPNGTSDGHIRWGILGTGFIAGLQTQDLAENGFTVQAVGSRNAESSKAFREKFAIPTAHASYEALVTDPDVDVVYIASPHTYHHAHALLALNAGKHVLVEKPFTINARQAQEIFALAEAKGLVALEAMWSRFLPHMIRLREIIAEGSLGQIRKVTASHNQNLPKDPTHRLNDPALGGGALLDLGVYPVSFVLDVLGTPDTIRASAAMTATGVDRQTAAIFEYADGQQALVDCALDTASNNRAAIIGTEGWIDIEPTWYNPTPFTRFDTAGNVLEKFDQRVTSRGMQYQAAEMERLIGAGLTAGIVLPPNESVAVMAAMDEIRRQIGLKYDAAQEGTPND</sequence>
<dbReference type="InterPro" id="IPR050984">
    <property type="entry name" value="Gfo/Idh/MocA_domain"/>
</dbReference>
<dbReference type="Gene3D" id="3.30.360.10">
    <property type="entry name" value="Dihydrodipicolinate Reductase, domain 2"/>
    <property type="match status" value="1"/>
</dbReference>
<dbReference type="GO" id="GO:0000166">
    <property type="term" value="F:nucleotide binding"/>
    <property type="evidence" value="ECO:0007669"/>
    <property type="project" value="InterPro"/>
</dbReference>
<evidence type="ECO:0000259" key="4">
    <source>
        <dbReference type="Pfam" id="PF01408"/>
    </source>
</evidence>
<dbReference type="InterPro" id="IPR000683">
    <property type="entry name" value="Gfo/Idh/MocA-like_OxRdtase_N"/>
</dbReference>
<dbReference type="SUPFAM" id="SSF55347">
    <property type="entry name" value="Glyceraldehyde-3-phosphate dehydrogenase-like, C-terminal domain"/>
    <property type="match status" value="1"/>
</dbReference>
<proteinExistence type="inferred from homology"/>
<dbReference type="PANTHER" id="PTHR22604">
    <property type="entry name" value="OXIDOREDUCTASES"/>
    <property type="match status" value="1"/>
</dbReference>
<evidence type="ECO:0000256" key="2">
    <source>
        <dbReference type="ARBA" id="ARBA00023002"/>
    </source>
</evidence>
<keyword evidence="3" id="KW-0520">NAD</keyword>
<keyword evidence="2" id="KW-0560">Oxidoreductase</keyword>
<evidence type="ECO:0000256" key="3">
    <source>
        <dbReference type="ARBA" id="ARBA00023027"/>
    </source>
</evidence>
<evidence type="ECO:0000256" key="1">
    <source>
        <dbReference type="ARBA" id="ARBA00010928"/>
    </source>
</evidence>
<feature type="domain" description="Gfo/Idh/MocA-like oxidoreductase N-terminal" evidence="4">
    <location>
        <begin position="13"/>
        <end position="126"/>
    </location>
</feature>
<dbReference type="InterPro" id="IPR036291">
    <property type="entry name" value="NAD(P)-bd_dom_sf"/>
</dbReference>
<dbReference type="EMBL" id="CP159279">
    <property type="protein sequence ID" value="XCH10627.1"/>
    <property type="molecule type" value="Genomic_DNA"/>
</dbReference>
<accession>A0AAU8EP35</accession>
<evidence type="ECO:0000259" key="5">
    <source>
        <dbReference type="Pfam" id="PF22725"/>
    </source>
</evidence>